<evidence type="ECO:0000313" key="2">
    <source>
        <dbReference type="EMBL" id="CAE2220024.1"/>
    </source>
</evidence>
<feature type="compositionally biased region" description="Basic and acidic residues" evidence="1">
    <location>
        <begin position="67"/>
        <end position="96"/>
    </location>
</feature>
<feature type="compositionally biased region" description="Low complexity" evidence="1">
    <location>
        <begin position="97"/>
        <end position="111"/>
    </location>
</feature>
<reference evidence="2" key="1">
    <citation type="submission" date="2021-01" db="EMBL/GenBank/DDBJ databases">
        <authorList>
            <person name="Corre E."/>
            <person name="Pelletier E."/>
            <person name="Niang G."/>
            <person name="Scheremetjew M."/>
            <person name="Finn R."/>
            <person name="Kale V."/>
            <person name="Holt S."/>
            <person name="Cochrane G."/>
            <person name="Meng A."/>
            <person name="Brown T."/>
            <person name="Cohen L."/>
        </authorList>
    </citation>
    <scope>NUCLEOTIDE SEQUENCE</scope>
    <source>
        <strain evidence="2">Isolate 1302-5</strain>
    </source>
</reference>
<evidence type="ECO:0000256" key="1">
    <source>
        <dbReference type="SAM" id="MobiDB-lite"/>
    </source>
</evidence>
<sequence length="111" mass="12659">MDVRDATHAQRDEDEWSFAVWRMGGIIAQGMDRRGGGGSEAPLQTCRRPTQSAVGYSGAGTYRRWRERQEKGRVLDRQRRKEEPAEEKHCQDREKLSGSSPRSLSLGIPRM</sequence>
<accession>A0A7S4I6F9</accession>
<organism evidence="2">
    <name type="scientific">Odontella aurita</name>
    <dbReference type="NCBI Taxonomy" id="265563"/>
    <lineage>
        <taxon>Eukaryota</taxon>
        <taxon>Sar</taxon>
        <taxon>Stramenopiles</taxon>
        <taxon>Ochrophyta</taxon>
        <taxon>Bacillariophyta</taxon>
        <taxon>Mediophyceae</taxon>
        <taxon>Biddulphiophycidae</taxon>
        <taxon>Eupodiscales</taxon>
        <taxon>Odontellaceae</taxon>
        <taxon>Odontella</taxon>
    </lineage>
</organism>
<dbReference type="EMBL" id="HBKQ01011781">
    <property type="protein sequence ID" value="CAE2220024.1"/>
    <property type="molecule type" value="Transcribed_RNA"/>
</dbReference>
<protein>
    <submittedName>
        <fullName evidence="2">Uncharacterized protein</fullName>
    </submittedName>
</protein>
<gene>
    <name evidence="2" type="ORF">OAUR00152_LOCUS7970</name>
</gene>
<proteinExistence type="predicted"/>
<name>A0A7S4I6F9_9STRA</name>
<dbReference type="AlphaFoldDB" id="A0A7S4I6F9"/>
<feature type="region of interest" description="Disordered" evidence="1">
    <location>
        <begin position="31"/>
        <end position="111"/>
    </location>
</feature>